<dbReference type="EMBL" id="BKZW01000002">
    <property type="protein sequence ID" value="GER90414.1"/>
    <property type="molecule type" value="Genomic_DNA"/>
</dbReference>
<keyword evidence="1" id="KW-0472">Membrane</keyword>
<feature type="transmembrane region" description="Helical" evidence="1">
    <location>
        <begin position="102"/>
        <end position="126"/>
    </location>
</feature>
<feature type="transmembrane region" description="Helical" evidence="1">
    <location>
        <begin position="211"/>
        <end position="228"/>
    </location>
</feature>
<feature type="transmembrane region" description="Helical" evidence="1">
    <location>
        <begin position="76"/>
        <end position="96"/>
    </location>
</feature>
<name>A0A5J4KM16_9CHLR</name>
<feature type="transmembrane region" description="Helical" evidence="1">
    <location>
        <begin position="186"/>
        <end position="205"/>
    </location>
</feature>
<keyword evidence="1" id="KW-1133">Transmembrane helix</keyword>
<sequence length="238" mass="26332">MRQEPYPEIQDQQQLTQTLMTLSAREQIGLLLRASRTLSHRDKAEVLGKAGLHFFKDRFLSIFVHVFLKHVIAGTIWWILAMVGVVLMLLLLLFVGQVNSQAVIPVMFGIISYLVGFFAFAVFAFFQSLAQFVGKTRSAAERARLLDNINALNYPAKVATLNTLSRIIANKLPGESLKETITTSGLLIVVGAILIGAILLLSRILPTLGSQPWILLLAGCTFVTGFLLPQRIQSRSRA</sequence>
<accession>A0A5J4KM16</accession>
<keyword evidence="1" id="KW-0812">Transmembrane</keyword>
<evidence type="ECO:0000313" key="2">
    <source>
        <dbReference type="EMBL" id="GER90414.1"/>
    </source>
</evidence>
<dbReference type="Proteomes" id="UP000326912">
    <property type="component" value="Unassembled WGS sequence"/>
</dbReference>
<reference evidence="2 3" key="1">
    <citation type="submission" date="2019-10" db="EMBL/GenBank/DDBJ databases">
        <title>Dictyobacter vulcani sp. nov., within the class Ktedonobacteria, isolated from soil of volcanic Mt. Zao.</title>
        <authorList>
            <person name="Zheng Y."/>
            <person name="Wang C.M."/>
            <person name="Sakai Y."/>
            <person name="Abe K."/>
            <person name="Yokota A."/>
            <person name="Yabe S."/>
        </authorList>
    </citation>
    <scope>NUCLEOTIDE SEQUENCE [LARGE SCALE GENOMIC DNA]</scope>
    <source>
        <strain evidence="2 3">W12</strain>
    </source>
</reference>
<proteinExistence type="predicted"/>
<gene>
    <name evidence="2" type="ORF">KDW_45760</name>
</gene>
<dbReference type="RefSeq" id="WP_151758162.1">
    <property type="nucleotide sequence ID" value="NZ_BKZW01000002.1"/>
</dbReference>
<organism evidence="2 3">
    <name type="scientific">Dictyobacter vulcani</name>
    <dbReference type="NCBI Taxonomy" id="2607529"/>
    <lineage>
        <taxon>Bacteria</taxon>
        <taxon>Bacillati</taxon>
        <taxon>Chloroflexota</taxon>
        <taxon>Ktedonobacteria</taxon>
        <taxon>Ktedonobacterales</taxon>
        <taxon>Dictyobacteraceae</taxon>
        <taxon>Dictyobacter</taxon>
    </lineage>
</organism>
<comment type="caution">
    <text evidence="2">The sequence shown here is derived from an EMBL/GenBank/DDBJ whole genome shotgun (WGS) entry which is preliminary data.</text>
</comment>
<dbReference type="AlphaFoldDB" id="A0A5J4KM16"/>
<protein>
    <submittedName>
        <fullName evidence="2">Uncharacterized protein</fullName>
    </submittedName>
</protein>
<keyword evidence="3" id="KW-1185">Reference proteome</keyword>
<evidence type="ECO:0000256" key="1">
    <source>
        <dbReference type="SAM" id="Phobius"/>
    </source>
</evidence>
<evidence type="ECO:0000313" key="3">
    <source>
        <dbReference type="Proteomes" id="UP000326912"/>
    </source>
</evidence>